<dbReference type="GO" id="GO:0030154">
    <property type="term" value="P:cell differentiation"/>
    <property type="evidence" value="ECO:0007669"/>
    <property type="project" value="TreeGrafter"/>
</dbReference>
<dbReference type="Proteomes" id="UP001147747">
    <property type="component" value="Unassembled WGS sequence"/>
</dbReference>
<dbReference type="AlphaFoldDB" id="A0A9X0B4P4"/>
<feature type="region of interest" description="Disordered" evidence="4">
    <location>
        <begin position="1"/>
        <end position="30"/>
    </location>
</feature>
<dbReference type="InterPro" id="IPR009071">
    <property type="entry name" value="HMG_box_dom"/>
</dbReference>
<feature type="compositionally biased region" description="Low complexity" evidence="4">
    <location>
        <begin position="97"/>
        <end position="109"/>
    </location>
</feature>
<dbReference type="EMBL" id="JAPZBU010000009">
    <property type="protein sequence ID" value="KAJ5387982.1"/>
    <property type="molecule type" value="Genomic_DNA"/>
</dbReference>
<dbReference type="SMART" id="SM00398">
    <property type="entry name" value="HMG"/>
    <property type="match status" value="1"/>
</dbReference>
<evidence type="ECO:0000256" key="3">
    <source>
        <dbReference type="PROSITE-ProRule" id="PRU00267"/>
    </source>
</evidence>
<keyword evidence="1 3" id="KW-0238">DNA-binding</keyword>
<dbReference type="InterPro" id="IPR036910">
    <property type="entry name" value="HMG_box_dom_sf"/>
</dbReference>
<feature type="region of interest" description="Disordered" evidence="4">
    <location>
        <begin position="94"/>
        <end position="144"/>
    </location>
</feature>
<accession>A0A9X0B4P4</accession>
<dbReference type="Gene3D" id="1.10.30.10">
    <property type="entry name" value="High mobility group box domain"/>
    <property type="match status" value="1"/>
</dbReference>
<feature type="region of interest" description="Disordered" evidence="4">
    <location>
        <begin position="310"/>
        <end position="333"/>
    </location>
</feature>
<comment type="caution">
    <text evidence="6">The sequence shown here is derived from an EMBL/GenBank/DDBJ whole genome shotgun (WGS) entry which is preliminary data.</text>
</comment>
<feature type="compositionally biased region" description="Polar residues" evidence="4">
    <location>
        <begin position="312"/>
        <end position="323"/>
    </location>
</feature>
<name>A0A9X0B4P4_9EURO</name>
<dbReference type="GO" id="GO:0001228">
    <property type="term" value="F:DNA-binding transcription activator activity, RNA polymerase II-specific"/>
    <property type="evidence" value="ECO:0007669"/>
    <property type="project" value="TreeGrafter"/>
</dbReference>
<dbReference type="Pfam" id="PF00505">
    <property type="entry name" value="HMG_box"/>
    <property type="match status" value="1"/>
</dbReference>
<dbReference type="GO" id="GO:0000978">
    <property type="term" value="F:RNA polymerase II cis-regulatory region sequence-specific DNA binding"/>
    <property type="evidence" value="ECO:0007669"/>
    <property type="project" value="TreeGrafter"/>
</dbReference>
<keyword evidence="2" id="KW-0804">Transcription</keyword>
<sequence length="449" mass="49704">MASQKLEGSALPPSPPTSLEGEFHSAYSPTYGLIDNSMEQFPMAAEFDPSTPPQMLYGSPPQYYPHIPTSHPIPIMPNNQAHTPHIMGADLPMRVQSASPPYSPSPSRKSSTRSKARATRTPKEKRGRSQRNTASGPKARIALPGPLSEITANFTDVPVRDMEAHVNRPTPTRLEEARVRGLSGNKAVARPMNAFMLYRSAYTARCKEYLGMENHQEISRAIGASWRLESARFKDQFNEWSRIERSNHAIAFPGYKFQPKKDNGVARRTEIELTPPRSSVSAAGTLGSPSEWDDLEPEFSLAPPHLHRRTQSFEISSRSSTPFDSYHHPHQPSHQAMMEAGTRAFPHRDMPSDMPSGINGIPGGSHDDLCQASQPPPIHLNNEHMDPQLLQYNQNHQATYEHAAVSPANIYGFEDASYISTSMPSGHSSPAAYIGESWEYMDNPAPSGF</sequence>
<evidence type="ECO:0000259" key="5">
    <source>
        <dbReference type="PROSITE" id="PS50118"/>
    </source>
</evidence>
<dbReference type="PANTHER" id="PTHR10270">
    <property type="entry name" value="SOX TRANSCRIPTION FACTOR"/>
    <property type="match status" value="1"/>
</dbReference>
<organism evidence="6 7">
    <name type="scientific">Penicillium cosmopolitanum</name>
    <dbReference type="NCBI Taxonomy" id="1131564"/>
    <lineage>
        <taxon>Eukaryota</taxon>
        <taxon>Fungi</taxon>
        <taxon>Dikarya</taxon>
        <taxon>Ascomycota</taxon>
        <taxon>Pezizomycotina</taxon>
        <taxon>Eurotiomycetes</taxon>
        <taxon>Eurotiomycetidae</taxon>
        <taxon>Eurotiales</taxon>
        <taxon>Aspergillaceae</taxon>
        <taxon>Penicillium</taxon>
    </lineage>
</organism>
<evidence type="ECO:0000256" key="1">
    <source>
        <dbReference type="ARBA" id="ARBA00023125"/>
    </source>
</evidence>
<evidence type="ECO:0000313" key="6">
    <source>
        <dbReference type="EMBL" id="KAJ5387982.1"/>
    </source>
</evidence>
<dbReference type="CDD" id="cd01389">
    <property type="entry name" value="HMG-box_ROX1-like"/>
    <property type="match status" value="1"/>
</dbReference>
<dbReference type="InterPro" id="IPR050140">
    <property type="entry name" value="SRY-related_HMG-box_TF-like"/>
</dbReference>
<gene>
    <name evidence="6" type="ORF">N7509_010523</name>
</gene>
<reference evidence="6" key="2">
    <citation type="journal article" date="2023" name="IMA Fungus">
        <title>Comparative genomic study of the Penicillium genus elucidates a diverse pangenome and 15 lateral gene transfer events.</title>
        <authorList>
            <person name="Petersen C."/>
            <person name="Sorensen T."/>
            <person name="Nielsen M.R."/>
            <person name="Sondergaard T.E."/>
            <person name="Sorensen J.L."/>
            <person name="Fitzpatrick D.A."/>
            <person name="Frisvad J.C."/>
            <person name="Nielsen K.L."/>
        </authorList>
    </citation>
    <scope>NUCLEOTIDE SEQUENCE</scope>
    <source>
        <strain evidence="6">IBT 29677</strain>
    </source>
</reference>
<keyword evidence="3" id="KW-0539">Nucleus</keyword>
<feature type="domain" description="HMG box" evidence="5">
    <location>
        <begin position="188"/>
        <end position="256"/>
    </location>
</feature>
<dbReference type="GeneID" id="81374140"/>
<dbReference type="RefSeq" id="XP_056485780.1">
    <property type="nucleotide sequence ID" value="XM_056635160.1"/>
</dbReference>
<dbReference type="SUPFAM" id="SSF47095">
    <property type="entry name" value="HMG-box"/>
    <property type="match status" value="1"/>
</dbReference>
<evidence type="ECO:0000313" key="7">
    <source>
        <dbReference type="Proteomes" id="UP001147747"/>
    </source>
</evidence>
<evidence type="ECO:0000256" key="2">
    <source>
        <dbReference type="ARBA" id="ARBA00023163"/>
    </source>
</evidence>
<dbReference type="OrthoDB" id="2307332at2759"/>
<evidence type="ECO:0000256" key="4">
    <source>
        <dbReference type="SAM" id="MobiDB-lite"/>
    </source>
</evidence>
<feature type="DNA-binding region" description="HMG box" evidence="3">
    <location>
        <begin position="188"/>
        <end position="256"/>
    </location>
</feature>
<dbReference type="GO" id="GO:0005634">
    <property type="term" value="C:nucleus"/>
    <property type="evidence" value="ECO:0007669"/>
    <property type="project" value="UniProtKB-UniRule"/>
</dbReference>
<keyword evidence="7" id="KW-1185">Reference proteome</keyword>
<dbReference type="PANTHER" id="PTHR10270:SF161">
    <property type="entry name" value="SEX-DETERMINING REGION Y PROTEIN"/>
    <property type="match status" value="1"/>
</dbReference>
<reference evidence="6" key="1">
    <citation type="submission" date="2022-12" db="EMBL/GenBank/DDBJ databases">
        <authorList>
            <person name="Petersen C."/>
        </authorList>
    </citation>
    <scope>NUCLEOTIDE SEQUENCE</scope>
    <source>
        <strain evidence="6">IBT 29677</strain>
    </source>
</reference>
<protein>
    <submittedName>
        <fullName evidence="6">HMG box protein</fullName>
    </submittedName>
</protein>
<proteinExistence type="predicted"/>
<feature type="compositionally biased region" description="Basic residues" evidence="4">
    <location>
        <begin position="110"/>
        <end position="129"/>
    </location>
</feature>
<dbReference type="PROSITE" id="PS50118">
    <property type="entry name" value="HMG_BOX_2"/>
    <property type="match status" value="1"/>
</dbReference>